<evidence type="ECO:0000256" key="4">
    <source>
        <dbReference type="ARBA" id="ARBA00022603"/>
    </source>
</evidence>
<dbReference type="Gene3D" id="3.40.50.150">
    <property type="entry name" value="Vaccinia Virus protein VP39"/>
    <property type="match status" value="1"/>
</dbReference>
<dbReference type="NCBIfam" id="TIGR02072">
    <property type="entry name" value="BioC"/>
    <property type="match status" value="1"/>
</dbReference>
<keyword evidence="4" id="KW-0489">Methyltransferase</keyword>
<comment type="catalytic activity">
    <reaction evidence="1">
        <text>malonyl-[ACP] + S-adenosyl-L-methionine = malonyl-[ACP] methyl ester + S-adenosyl-L-homocysteine</text>
        <dbReference type="Rhea" id="RHEA:17105"/>
        <dbReference type="Rhea" id="RHEA-COMP:9623"/>
        <dbReference type="Rhea" id="RHEA-COMP:9954"/>
        <dbReference type="ChEBI" id="CHEBI:57856"/>
        <dbReference type="ChEBI" id="CHEBI:59789"/>
        <dbReference type="ChEBI" id="CHEBI:78449"/>
        <dbReference type="ChEBI" id="CHEBI:78845"/>
        <dbReference type="EC" id="2.1.1.197"/>
    </reaction>
</comment>
<dbReference type="PANTHER" id="PTHR13090">
    <property type="entry name" value="ARGININE-HYDROXYLASE NDUFAF5, MITOCHONDRIAL"/>
    <property type="match status" value="1"/>
</dbReference>
<evidence type="ECO:0000256" key="7">
    <source>
        <dbReference type="ARBA" id="ARBA00022756"/>
    </source>
</evidence>
<accession>T0YN41</accession>
<dbReference type="GO" id="GO:0032259">
    <property type="term" value="P:methylation"/>
    <property type="evidence" value="ECO:0007669"/>
    <property type="project" value="UniProtKB-KW"/>
</dbReference>
<dbReference type="PANTHER" id="PTHR13090:SF1">
    <property type="entry name" value="ARGININE-HYDROXYLASE NDUFAF5, MITOCHONDRIAL"/>
    <property type="match status" value="1"/>
</dbReference>
<dbReference type="InterPro" id="IPR011814">
    <property type="entry name" value="BioC"/>
</dbReference>
<dbReference type="EC" id="2.1.1.197" evidence="3"/>
<evidence type="ECO:0000256" key="1">
    <source>
        <dbReference type="ARBA" id="ARBA00000852"/>
    </source>
</evidence>
<reference evidence="9" key="1">
    <citation type="submission" date="2013-08" db="EMBL/GenBank/DDBJ databases">
        <authorList>
            <person name="Mendez C."/>
            <person name="Richter M."/>
            <person name="Ferrer M."/>
            <person name="Sanchez J."/>
        </authorList>
    </citation>
    <scope>NUCLEOTIDE SEQUENCE</scope>
</reference>
<dbReference type="InterPro" id="IPR029063">
    <property type="entry name" value="SAM-dependent_MTases_sf"/>
</dbReference>
<evidence type="ECO:0000256" key="6">
    <source>
        <dbReference type="ARBA" id="ARBA00022691"/>
    </source>
</evidence>
<name>T0YN41_9ZZZZ</name>
<dbReference type="GO" id="GO:0009102">
    <property type="term" value="P:biotin biosynthetic process"/>
    <property type="evidence" value="ECO:0007669"/>
    <property type="project" value="UniProtKB-UniPathway"/>
</dbReference>
<evidence type="ECO:0000313" key="9">
    <source>
        <dbReference type="EMBL" id="EQD34468.1"/>
    </source>
</evidence>
<reference evidence="9" key="2">
    <citation type="journal article" date="2014" name="ISME J.">
        <title>Microbial stratification in low pH oxic and suboxic macroscopic growths along an acid mine drainage.</title>
        <authorList>
            <person name="Mendez-Garcia C."/>
            <person name="Mesa V."/>
            <person name="Sprenger R.R."/>
            <person name="Richter M."/>
            <person name="Diez M.S."/>
            <person name="Solano J."/>
            <person name="Bargiela R."/>
            <person name="Golyshina O.V."/>
            <person name="Manteca A."/>
            <person name="Ramos J.L."/>
            <person name="Gallego J.R."/>
            <person name="Llorente I."/>
            <person name="Martins Dos Santos V.A."/>
            <person name="Jensen O.N."/>
            <person name="Pelaez A.I."/>
            <person name="Sanchez J."/>
            <person name="Ferrer M."/>
        </authorList>
    </citation>
    <scope>NUCLEOTIDE SEQUENCE</scope>
</reference>
<dbReference type="EMBL" id="AUZY01011480">
    <property type="protein sequence ID" value="EQD34468.1"/>
    <property type="molecule type" value="Genomic_DNA"/>
</dbReference>
<comment type="pathway">
    <text evidence="2">Cofactor biosynthesis; biotin biosynthesis.</text>
</comment>
<feature type="domain" description="Methyltransferase type 11" evidence="8">
    <location>
        <begin position="53"/>
        <end position="146"/>
    </location>
</feature>
<dbReference type="InterPro" id="IPR050602">
    <property type="entry name" value="Malonyl-ACP_OMT"/>
</dbReference>
<dbReference type="GO" id="GO:0010340">
    <property type="term" value="F:carboxyl-O-methyltransferase activity"/>
    <property type="evidence" value="ECO:0007669"/>
    <property type="project" value="InterPro"/>
</dbReference>
<dbReference type="GO" id="GO:0008757">
    <property type="term" value="F:S-adenosylmethionine-dependent methyltransferase activity"/>
    <property type="evidence" value="ECO:0007669"/>
    <property type="project" value="InterPro"/>
</dbReference>
<evidence type="ECO:0000256" key="2">
    <source>
        <dbReference type="ARBA" id="ARBA00004746"/>
    </source>
</evidence>
<evidence type="ECO:0000259" key="8">
    <source>
        <dbReference type="Pfam" id="PF08241"/>
    </source>
</evidence>
<gene>
    <name evidence="9" type="ORF">B1B_17184</name>
</gene>
<dbReference type="Pfam" id="PF08241">
    <property type="entry name" value="Methyltransf_11"/>
    <property type="match status" value="1"/>
</dbReference>
<dbReference type="SUPFAM" id="SSF53335">
    <property type="entry name" value="S-adenosyl-L-methionine-dependent methyltransferases"/>
    <property type="match status" value="1"/>
</dbReference>
<protein>
    <recommendedName>
        <fullName evidence="3">malonyl-[acyl-carrier protein] O-methyltransferase</fullName>
        <ecNumber evidence="3">2.1.1.197</ecNumber>
    </recommendedName>
</protein>
<organism evidence="9">
    <name type="scientific">mine drainage metagenome</name>
    <dbReference type="NCBI Taxonomy" id="410659"/>
    <lineage>
        <taxon>unclassified sequences</taxon>
        <taxon>metagenomes</taxon>
        <taxon>ecological metagenomes</taxon>
    </lineage>
</organism>
<dbReference type="HAMAP" id="MF_00835">
    <property type="entry name" value="BioC"/>
    <property type="match status" value="1"/>
</dbReference>
<evidence type="ECO:0000256" key="3">
    <source>
        <dbReference type="ARBA" id="ARBA00012327"/>
    </source>
</evidence>
<evidence type="ECO:0000256" key="5">
    <source>
        <dbReference type="ARBA" id="ARBA00022679"/>
    </source>
</evidence>
<proteinExistence type="inferred from homology"/>
<dbReference type="InterPro" id="IPR013216">
    <property type="entry name" value="Methyltransf_11"/>
</dbReference>
<dbReference type="CDD" id="cd02440">
    <property type="entry name" value="AdoMet_MTases"/>
    <property type="match status" value="1"/>
</dbReference>
<dbReference type="UniPathway" id="UPA00078"/>
<keyword evidence="5" id="KW-0808">Transferase</keyword>
<dbReference type="GO" id="GO:0102130">
    <property type="term" value="F:malonyl-CoA methyltransferase activity"/>
    <property type="evidence" value="ECO:0007669"/>
    <property type="project" value="UniProtKB-EC"/>
</dbReference>
<comment type="caution">
    <text evidence="9">The sequence shown here is derived from an EMBL/GenBank/DDBJ whole genome shotgun (WGS) entry which is preliminary data.</text>
</comment>
<keyword evidence="7" id="KW-0093">Biotin biosynthesis</keyword>
<keyword evidence="6" id="KW-0949">S-adenosyl-L-methionine</keyword>
<sequence length="275" mass="31037">MRTRTFELNPEAVRMGFRRAASTYEAAAGLQHRVESDLIERLPLLDLSPRWILDLGCGTGHAEPHLTRHYPHAGIIGVDAAFEMLRWKQAQPDRRTSTLCADAQALPLLSSSMDLVFSNLLLQWFDDPGQALSEVYRVLRDRSAFLFTTLGPHTFQELREAWSHVDAAPHVSEFMDAPGWGAQLMREGFVEVVLDVDRVVEEVPDLGTLADQLRRIGATNRHAQRARGLYGKSHLETLTRAYEAMRRPGGGLPVTYEILYGLAWTPMRFARPEYA</sequence>
<dbReference type="AlphaFoldDB" id="T0YN41"/>